<organism evidence="1 2">
    <name type="scientific">Teladorsagia circumcincta</name>
    <name type="common">Brown stomach worm</name>
    <name type="synonym">Ostertagia circumcincta</name>
    <dbReference type="NCBI Taxonomy" id="45464"/>
    <lineage>
        <taxon>Eukaryota</taxon>
        <taxon>Metazoa</taxon>
        <taxon>Ecdysozoa</taxon>
        <taxon>Nematoda</taxon>
        <taxon>Chromadorea</taxon>
        <taxon>Rhabditida</taxon>
        <taxon>Rhabditina</taxon>
        <taxon>Rhabditomorpha</taxon>
        <taxon>Strongyloidea</taxon>
        <taxon>Trichostrongylidae</taxon>
        <taxon>Teladorsagia</taxon>
    </lineage>
</organism>
<dbReference type="OrthoDB" id="10556990at2759"/>
<name>A0A2G9TWC1_TELCI</name>
<sequence>KVITSFDMYVGYISCTQSESTLDKQSPHHIVMFYVCIWRSSDYRNAFKEQLSIMFCRSRDVAAAATIFDEVDLQTFIQ</sequence>
<feature type="non-terminal residue" evidence="1">
    <location>
        <position position="1"/>
    </location>
</feature>
<reference evidence="1 2" key="1">
    <citation type="submission" date="2015-09" db="EMBL/GenBank/DDBJ databases">
        <title>Draft genome of the parasitic nematode Teladorsagia circumcincta isolate WARC Sus (inbred).</title>
        <authorList>
            <person name="Mitreva M."/>
        </authorList>
    </citation>
    <scope>NUCLEOTIDE SEQUENCE [LARGE SCALE GENOMIC DNA]</scope>
    <source>
        <strain evidence="1 2">S</strain>
    </source>
</reference>
<protein>
    <submittedName>
        <fullName evidence="1">Uncharacterized protein</fullName>
    </submittedName>
</protein>
<gene>
    <name evidence="1" type="ORF">TELCIR_16178</name>
</gene>
<dbReference type="Proteomes" id="UP000230423">
    <property type="component" value="Unassembled WGS sequence"/>
</dbReference>
<proteinExistence type="predicted"/>
<accession>A0A2G9TWC1</accession>
<dbReference type="EMBL" id="KZ352314">
    <property type="protein sequence ID" value="PIO62274.1"/>
    <property type="molecule type" value="Genomic_DNA"/>
</dbReference>
<keyword evidence="2" id="KW-1185">Reference proteome</keyword>
<evidence type="ECO:0000313" key="2">
    <source>
        <dbReference type="Proteomes" id="UP000230423"/>
    </source>
</evidence>
<feature type="non-terminal residue" evidence="1">
    <location>
        <position position="78"/>
    </location>
</feature>
<dbReference type="AlphaFoldDB" id="A0A2G9TWC1"/>
<evidence type="ECO:0000313" key="1">
    <source>
        <dbReference type="EMBL" id="PIO62274.1"/>
    </source>
</evidence>